<evidence type="ECO:0000313" key="11">
    <source>
        <dbReference type="Proteomes" id="UP001209318"/>
    </source>
</evidence>
<feature type="transmembrane region" description="Helical" evidence="7">
    <location>
        <begin position="173"/>
        <end position="194"/>
    </location>
</feature>
<dbReference type="Pfam" id="PF02706">
    <property type="entry name" value="Wzz"/>
    <property type="match status" value="1"/>
</dbReference>
<dbReference type="InterPro" id="IPR032807">
    <property type="entry name" value="GNVR"/>
</dbReference>
<dbReference type="InterPro" id="IPR050445">
    <property type="entry name" value="Bact_polysacc_biosynth/exp"/>
</dbReference>
<evidence type="ECO:0000256" key="1">
    <source>
        <dbReference type="ARBA" id="ARBA00004651"/>
    </source>
</evidence>
<comment type="subcellular location">
    <subcellularLocation>
        <location evidence="1">Cell membrane</location>
        <topology evidence="1">Multi-pass membrane protein</topology>
    </subcellularLocation>
</comment>
<comment type="similarity">
    <text evidence="2">Belongs to the CpsC/CapA family.</text>
</comment>
<dbReference type="AlphaFoldDB" id="A0AAE3IRN1"/>
<feature type="domain" description="Tyrosine-protein kinase G-rich" evidence="9">
    <location>
        <begin position="142"/>
        <end position="193"/>
    </location>
</feature>
<dbReference type="Proteomes" id="UP001209318">
    <property type="component" value="Unassembled WGS sequence"/>
</dbReference>
<dbReference type="Pfam" id="PF13807">
    <property type="entry name" value="GNVR"/>
    <property type="match status" value="1"/>
</dbReference>
<dbReference type="RefSeq" id="WP_263072413.1">
    <property type="nucleotide sequence ID" value="NZ_JAOUSF010000002.1"/>
</dbReference>
<sequence>MEETISLKDLFATLRKRLSLILMITFTAAAVSAIVSYFFITPTYQVSSQLLVNRSQVEENFNTNEVQTNIALINTYKELITKSIILDTVADELDGSYTATDLREMITVQGGTDNQILTVTVEDTDPDTAAAIANKVATVFEREVPNIMNIDNVKMIEPAVVLDTISPVNPKPMLNIAIALVVGLMAGVGLAFLLEYLDNTMKNEQDIEKELGIPVLGVITRFDLSELEVAATSSGRKARGEK</sequence>
<keyword evidence="6 7" id="KW-0472">Membrane</keyword>
<dbReference type="GO" id="GO:0005886">
    <property type="term" value="C:plasma membrane"/>
    <property type="evidence" value="ECO:0007669"/>
    <property type="project" value="UniProtKB-SubCell"/>
</dbReference>
<evidence type="ECO:0000313" key="10">
    <source>
        <dbReference type="EMBL" id="MCU9613201.1"/>
    </source>
</evidence>
<dbReference type="EMBL" id="JAOUSF010000002">
    <property type="protein sequence ID" value="MCU9613201.1"/>
    <property type="molecule type" value="Genomic_DNA"/>
</dbReference>
<dbReference type="PANTHER" id="PTHR32309">
    <property type="entry name" value="TYROSINE-PROTEIN KINASE"/>
    <property type="match status" value="1"/>
</dbReference>
<evidence type="ECO:0000256" key="2">
    <source>
        <dbReference type="ARBA" id="ARBA00006683"/>
    </source>
</evidence>
<reference evidence="10" key="1">
    <citation type="submission" date="2022-10" db="EMBL/GenBank/DDBJ databases">
        <title>Description of Fervidibacillus gen. nov. in the family Fervidibacillaceae fam. nov. with two species, Fervidibacillus albus sp. nov., and Fervidibacillus halotolerans sp. nov., isolated from tidal flat sediments.</title>
        <authorList>
            <person name="Kwon K.K."/>
            <person name="Yang S.-H."/>
        </authorList>
    </citation>
    <scope>NUCLEOTIDE SEQUENCE</scope>
    <source>
        <strain evidence="10">JCM 19140</strain>
    </source>
</reference>
<protein>
    <submittedName>
        <fullName evidence="10">Wzz/FepE/Etk N-terminal domain-containing protein</fullName>
    </submittedName>
</protein>
<evidence type="ECO:0000259" key="9">
    <source>
        <dbReference type="Pfam" id="PF13807"/>
    </source>
</evidence>
<proteinExistence type="inferred from homology"/>
<accession>A0AAE3IRN1</accession>
<comment type="caution">
    <text evidence="10">The sequence shown here is derived from an EMBL/GenBank/DDBJ whole genome shotgun (WGS) entry which is preliminary data.</text>
</comment>
<gene>
    <name evidence="10" type="ORF">OEV98_06505</name>
</gene>
<feature type="transmembrane region" description="Helical" evidence="7">
    <location>
        <begin position="20"/>
        <end position="40"/>
    </location>
</feature>
<name>A0AAE3IRN1_9BACI</name>
<evidence type="ECO:0000256" key="4">
    <source>
        <dbReference type="ARBA" id="ARBA00022692"/>
    </source>
</evidence>
<evidence type="ECO:0000256" key="7">
    <source>
        <dbReference type="SAM" id="Phobius"/>
    </source>
</evidence>
<dbReference type="PANTHER" id="PTHR32309:SF13">
    <property type="entry name" value="FERRIC ENTEROBACTIN TRANSPORT PROTEIN FEPE"/>
    <property type="match status" value="1"/>
</dbReference>
<dbReference type="InterPro" id="IPR003856">
    <property type="entry name" value="LPS_length_determ_N"/>
</dbReference>
<dbReference type="GO" id="GO:0004713">
    <property type="term" value="F:protein tyrosine kinase activity"/>
    <property type="evidence" value="ECO:0007669"/>
    <property type="project" value="TreeGrafter"/>
</dbReference>
<keyword evidence="4 7" id="KW-0812">Transmembrane</keyword>
<organism evidence="10 11">
    <name type="scientific">Perspicuibacillus lycopersici</name>
    <dbReference type="NCBI Taxonomy" id="1325689"/>
    <lineage>
        <taxon>Bacteria</taxon>
        <taxon>Bacillati</taxon>
        <taxon>Bacillota</taxon>
        <taxon>Bacilli</taxon>
        <taxon>Bacillales</taxon>
        <taxon>Bacillaceae</taxon>
        <taxon>Perspicuibacillus</taxon>
    </lineage>
</organism>
<evidence type="ECO:0000259" key="8">
    <source>
        <dbReference type="Pfam" id="PF02706"/>
    </source>
</evidence>
<keyword evidence="3" id="KW-1003">Cell membrane</keyword>
<feature type="domain" description="Polysaccharide chain length determinant N-terminal" evidence="8">
    <location>
        <begin position="3"/>
        <end position="93"/>
    </location>
</feature>
<keyword evidence="5 7" id="KW-1133">Transmembrane helix</keyword>
<evidence type="ECO:0000256" key="5">
    <source>
        <dbReference type="ARBA" id="ARBA00022989"/>
    </source>
</evidence>
<keyword evidence="11" id="KW-1185">Reference proteome</keyword>
<evidence type="ECO:0000256" key="3">
    <source>
        <dbReference type="ARBA" id="ARBA00022475"/>
    </source>
</evidence>
<evidence type="ECO:0000256" key="6">
    <source>
        <dbReference type="ARBA" id="ARBA00023136"/>
    </source>
</evidence>